<protein>
    <submittedName>
        <fullName evidence="5">Peptidase M52</fullName>
    </submittedName>
</protein>
<dbReference type="SUPFAM" id="SSF53163">
    <property type="entry name" value="HybD-like"/>
    <property type="match status" value="1"/>
</dbReference>
<sequence>MSSRRQILVAGIGNIFLGDDGFGSAVIRRVPEKLDAPGVRIVDYGIRGMHLAYDLLDGCQALVLIDAVPSQGAPGTLHVFEPDHEPLSTASGMDAHAMDPQAVFATLTALGGTAPHTVVIGCEAADLDEGIGLSDAVEAAVPAAVRAVVEVVAHLSARSPVGGG</sequence>
<reference evidence="6" key="1">
    <citation type="submission" date="2016-09" db="EMBL/GenBank/DDBJ databases">
        <authorList>
            <person name="Greninger A.L."/>
            <person name="Jerome K.R."/>
            <person name="Mcnair B."/>
            <person name="Wallis C."/>
            <person name="Fang F."/>
        </authorList>
    </citation>
    <scope>NUCLEOTIDE SEQUENCE [LARGE SCALE GENOMIC DNA]</scope>
    <source>
        <strain evidence="6">M7</strain>
    </source>
</reference>
<dbReference type="NCBIfam" id="TIGR00072">
    <property type="entry name" value="hydrog_prot"/>
    <property type="match status" value="1"/>
</dbReference>
<dbReference type="Pfam" id="PF01750">
    <property type="entry name" value="HycI"/>
    <property type="match status" value="1"/>
</dbReference>
<comment type="caution">
    <text evidence="5">The sequence shown here is derived from an EMBL/GenBank/DDBJ whole genome shotgun (WGS) entry which is preliminary data.</text>
</comment>
<gene>
    <name evidence="5" type="ORF">BHQ17_07570</name>
</gene>
<proteinExistence type="inferred from homology"/>
<dbReference type="PRINTS" id="PR00446">
    <property type="entry name" value="HYDRGNUPTAKE"/>
</dbReference>
<dbReference type="Gene3D" id="3.40.50.1450">
    <property type="entry name" value="HybD-like"/>
    <property type="match status" value="1"/>
</dbReference>
<comment type="similarity">
    <text evidence="1">Belongs to the peptidase A31 family.</text>
</comment>
<keyword evidence="3" id="KW-0064">Aspartyl protease</keyword>
<evidence type="ECO:0000256" key="3">
    <source>
        <dbReference type="ARBA" id="ARBA00022750"/>
    </source>
</evidence>
<dbReference type="EMBL" id="MIGZ01000030">
    <property type="protein sequence ID" value="ODQ94866.1"/>
    <property type="molecule type" value="Genomic_DNA"/>
</dbReference>
<evidence type="ECO:0000313" key="5">
    <source>
        <dbReference type="EMBL" id="ODQ94866.1"/>
    </source>
</evidence>
<keyword evidence="2" id="KW-0645">Protease</keyword>
<dbReference type="CDD" id="cd06068">
    <property type="entry name" value="H2MP_like-1"/>
    <property type="match status" value="1"/>
</dbReference>
<dbReference type="AlphaFoldDB" id="A0A1E3RY74"/>
<evidence type="ECO:0000313" key="6">
    <source>
        <dbReference type="Proteomes" id="UP000094243"/>
    </source>
</evidence>
<dbReference type="PANTHER" id="PTHR30302">
    <property type="entry name" value="HYDROGENASE 1 MATURATION PROTEASE"/>
    <property type="match status" value="1"/>
</dbReference>
<evidence type="ECO:0000256" key="1">
    <source>
        <dbReference type="ARBA" id="ARBA00006814"/>
    </source>
</evidence>
<name>A0A1E3RY74_9MYCO</name>
<dbReference type="Proteomes" id="UP000094243">
    <property type="component" value="Unassembled WGS sequence"/>
</dbReference>
<dbReference type="GO" id="GO:0008047">
    <property type="term" value="F:enzyme activator activity"/>
    <property type="evidence" value="ECO:0007669"/>
    <property type="project" value="InterPro"/>
</dbReference>
<keyword evidence="4" id="KW-0378">Hydrolase</keyword>
<dbReference type="RefSeq" id="WP_069404596.1">
    <property type="nucleotide sequence ID" value="NZ_MIGZ01000030.1"/>
</dbReference>
<accession>A0A1E3RY74</accession>
<dbReference type="OrthoDB" id="3828930at2"/>
<evidence type="ECO:0000256" key="2">
    <source>
        <dbReference type="ARBA" id="ARBA00022670"/>
    </source>
</evidence>
<organism evidence="5 6">
    <name type="scientific">Mycolicibacterium holsaticum</name>
    <dbReference type="NCBI Taxonomy" id="152142"/>
    <lineage>
        <taxon>Bacteria</taxon>
        <taxon>Bacillati</taxon>
        <taxon>Actinomycetota</taxon>
        <taxon>Actinomycetes</taxon>
        <taxon>Mycobacteriales</taxon>
        <taxon>Mycobacteriaceae</taxon>
        <taxon>Mycolicibacterium</taxon>
    </lineage>
</organism>
<dbReference type="GO" id="GO:0016485">
    <property type="term" value="P:protein processing"/>
    <property type="evidence" value="ECO:0007669"/>
    <property type="project" value="TreeGrafter"/>
</dbReference>
<evidence type="ECO:0000256" key="4">
    <source>
        <dbReference type="ARBA" id="ARBA00022801"/>
    </source>
</evidence>
<dbReference type="GO" id="GO:0004190">
    <property type="term" value="F:aspartic-type endopeptidase activity"/>
    <property type="evidence" value="ECO:0007669"/>
    <property type="project" value="UniProtKB-KW"/>
</dbReference>
<dbReference type="InterPro" id="IPR000671">
    <property type="entry name" value="Peptidase_A31"/>
</dbReference>
<dbReference type="PANTHER" id="PTHR30302:SF1">
    <property type="entry name" value="HYDROGENASE 2 MATURATION PROTEASE"/>
    <property type="match status" value="1"/>
</dbReference>
<dbReference type="InterPro" id="IPR023430">
    <property type="entry name" value="Pept_HybD-like_dom_sf"/>
</dbReference>
<keyword evidence="6" id="KW-1185">Reference proteome</keyword>